<comment type="caution">
    <text evidence="2">The sequence shown here is derived from an EMBL/GenBank/DDBJ whole genome shotgun (WGS) entry which is preliminary data.</text>
</comment>
<name>A0A7W5UK19_9BACT</name>
<evidence type="ECO:0000313" key="2">
    <source>
        <dbReference type="EMBL" id="MBB3702771.1"/>
    </source>
</evidence>
<gene>
    <name evidence="2" type="ORF">FHS60_001240</name>
</gene>
<reference evidence="2 3" key="1">
    <citation type="submission" date="2020-08" db="EMBL/GenBank/DDBJ databases">
        <title>Genomic Encyclopedia of Type Strains, Phase IV (KMG-IV): sequencing the most valuable type-strain genomes for metagenomic binning, comparative biology and taxonomic classification.</title>
        <authorList>
            <person name="Goeker M."/>
        </authorList>
    </citation>
    <scope>NUCLEOTIDE SEQUENCE [LARGE SCALE GENOMIC DNA]</scope>
    <source>
        <strain evidence="2 3">DSM 22548</strain>
    </source>
</reference>
<dbReference type="AlphaFoldDB" id="A0A7W5UK19"/>
<sequence length="295" mass="33652">MKLKTFLALTLMGTLSATAQVTTDTVTTVENARRVVVTERDSVVNVEIFGNGTDPTFRYSYSKSVGKNSESVVRQNSDNWDFNILFGKKKKEKRESNKWQKELGMFGLAMGWVAAPGMPDGLHSKMGKSAEFYFDILNLNFQRRHHALTIHTGFYTASLRHEGKQLRYGKNASHGLAPEAYPAGSDPKFSRLFLTTNYLGFSYRYTFRHEWFVGLRTNFHYAWRAKARSEYSLAGRDFMEKMKNIRTNRFSADIIGQVGKDYVGLYVKYNPCRILQDATGTDDSRRIAIGFTLGF</sequence>
<feature type="chain" id="PRO_5031195443" description="DUF481 domain-containing protein" evidence="1">
    <location>
        <begin position="20"/>
        <end position="295"/>
    </location>
</feature>
<evidence type="ECO:0000256" key="1">
    <source>
        <dbReference type="SAM" id="SignalP"/>
    </source>
</evidence>
<protein>
    <recommendedName>
        <fullName evidence="4">DUF481 domain-containing protein</fullName>
    </recommendedName>
</protein>
<accession>A0A7W5UK19</accession>
<evidence type="ECO:0000313" key="3">
    <source>
        <dbReference type="Proteomes" id="UP000541425"/>
    </source>
</evidence>
<feature type="signal peptide" evidence="1">
    <location>
        <begin position="1"/>
        <end position="19"/>
    </location>
</feature>
<dbReference type="Proteomes" id="UP000541425">
    <property type="component" value="Unassembled WGS sequence"/>
</dbReference>
<dbReference type="EMBL" id="JACICA010000005">
    <property type="protein sequence ID" value="MBB3702771.1"/>
    <property type="molecule type" value="Genomic_DNA"/>
</dbReference>
<organism evidence="2 3">
    <name type="scientific">Alloprevotella rava</name>
    <dbReference type="NCBI Taxonomy" id="671218"/>
    <lineage>
        <taxon>Bacteria</taxon>
        <taxon>Pseudomonadati</taxon>
        <taxon>Bacteroidota</taxon>
        <taxon>Bacteroidia</taxon>
        <taxon>Bacteroidales</taxon>
        <taxon>Prevotellaceae</taxon>
        <taxon>Alloprevotella</taxon>
    </lineage>
</organism>
<proteinExistence type="predicted"/>
<evidence type="ECO:0008006" key="4">
    <source>
        <dbReference type="Google" id="ProtNLM"/>
    </source>
</evidence>
<keyword evidence="1" id="KW-0732">Signal</keyword>
<dbReference type="RefSeq" id="WP_183696275.1">
    <property type="nucleotide sequence ID" value="NZ_JACICA010000005.1"/>
</dbReference>